<protein>
    <submittedName>
        <fullName evidence="1">Uncharacterized protein</fullName>
    </submittedName>
</protein>
<reference evidence="1" key="1">
    <citation type="submission" date="2018-11" db="EMBL/GenBank/DDBJ databases">
        <authorList>
            <consortium name="Genoscope - CEA"/>
            <person name="William W."/>
        </authorList>
    </citation>
    <scope>NUCLEOTIDE SEQUENCE [LARGE SCALE GENOMIC DNA]</scope>
    <source>
        <strain evidence="1">T9AD</strain>
    </source>
</reference>
<sequence>MQPARRNLHAETGRRDEISVDAIGH</sequence>
<dbReference type="AlphaFoldDB" id="A0A653B0X8"/>
<proteinExistence type="predicted"/>
<evidence type="ECO:0000313" key="1">
    <source>
        <dbReference type="EMBL" id="VDN61996.1"/>
    </source>
</evidence>
<gene>
    <name evidence="1" type="ORF">POT9AD_1005</name>
</gene>
<name>A0A653B0X8_ECTOL</name>
<accession>A0A653B0X8</accession>
<organism evidence="1">
    <name type="scientific">Ectopseudomonas oleovorans</name>
    <name type="common">Pseudomonas oleovorans</name>
    <dbReference type="NCBI Taxonomy" id="301"/>
    <lineage>
        <taxon>Bacteria</taxon>
        <taxon>Pseudomonadati</taxon>
        <taxon>Pseudomonadota</taxon>
        <taxon>Gammaproteobacteria</taxon>
        <taxon>Pseudomonadales</taxon>
        <taxon>Pseudomonadaceae</taxon>
        <taxon>Ectopseudomonas</taxon>
    </lineage>
</organism>
<dbReference type="EMBL" id="LR130779">
    <property type="protein sequence ID" value="VDN61996.1"/>
    <property type="molecule type" value="Genomic_DNA"/>
</dbReference>